<proteinExistence type="predicted"/>
<keyword evidence="1" id="KW-1133">Transmembrane helix</keyword>
<feature type="domain" description="Putative Flp pilus-assembly TadG-like N-terminal" evidence="2">
    <location>
        <begin position="12"/>
        <end position="55"/>
    </location>
</feature>
<accession>A0A2T2WDW6</accession>
<evidence type="ECO:0000256" key="1">
    <source>
        <dbReference type="SAM" id="Phobius"/>
    </source>
</evidence>
<sequence length="120" mass="12522">MVALSITTSRCGSVTLMGLGLSIIGLLMTGFLTSVGQVWISHENLQNALDNAVMAMQAANNSSSTTLASLVETDGGFQTVTVDSLNSGSTALQAVVSTPVNFWFWAQWMGPSPVQVIAQA</sequence>
<evidence type="ECO:0000313" key="3">
    <source>
        <dbReference type="EMBL" id="PSR20424.1"/>
    </source>
</evidence>
<evidence type="ECO:0000313" key="4">
    <source>
        <dbReference type="Proteomes" id="UP000241848"/>
    </source>
</evidence>
<gene>
    <name evidence="3" type="ORF">C7B45_14945</name>
</gene>
<dbReference type="Pfam" id="PF13400">
    <property type="entry name" value="Tad"/>
    <property type="match status" value="1"/>
</dbReference>
<dbReference type="EMBL" id="PXYV01000063">
    <property type="protein sequence ID" value="PSR20424.1"/>
    <property type="molecule type" value="Genomic_DNA"/>
</dbReference>
<organism evidence="3 4">
    <name type="scientific">Sulfobacillus acidophilus</name>
    <dbReference type="NCBI Taxonomy" id="53633"/>
    <lineage>
        <taxon>Bacteria</taxon>
        <taxon>Bacillati</taxon>
        <taxon>Bacillota</taxon>
        <taxon>Clostridia</taxon>
        <taxon>Eubacteriales</taxon>
        <taxon>Clostridiales Family XVII. Incertae Sedis</taxon>
        <taxon>Sulfobacillus</taxon>
    </lineage>
</organism>
<comment type="caution">
    <text evidence="3">The sequence shown here is derived from an EMBL/GenBank/DDBJ whole genome shotgun (WGS) entry which is preliminary data.</text>
</comment>
<dbReference type="InterPro" id="IPR028087">
    <property type="entry name" value="Tad_N"/>
</dbReference>
<name>A0A2T2WDW6_9FIRM</name>
<protein>
    <recommendedName>
        <fullName evidence="2">Putative Flp pilus-assembly TadG-like N-terminal domain-containing protein</fullName>
    </recommendedName>
</protein>
<dbReference type="Proteomes" id="UP000241848">
    <property type="component" value="Unassembled WGS sequence"/>
</dbReference>
<reference evidence="3 4" key="1">
    <citation type="journal article" date="2014" name="BMC Genomics">
        <title>Comparison of environmental and isolate Sulfobacillus genomes reveals diverse carbon, sulfur, nitrogen, and hydrogen metabolisms.</title>
        <authorList>
            <person name="Justice N.B."/>
            <person name="Norman A."/>
            <person name="Brown C.T."/>
            <person name="Singh A."/>
            <person name="Thomas B.C."/>
            <person name="Banfield J.F."/>
        </authorList>
    </citation>
    <scope>NUCLEOTIDE SEQUENCE [LARGE SCALE GENOMIC DNA]</scope>
    <source>
        <strain evidence="3">AMDSBA3</strain>
    </source>
</reference>
<evidence type="ECO:0000259" key="2">
    <source>
        <dbReference type="Pfam" id="PF13400"/>
    </source>
</evidence>
<keyword evidence="1" id="KW-0812">Transmembrane</keyword>
<dbReference type="AlphaFoldDB" id="A0A2T2WDW6"/>
<keyword evidence="1" id="KW-0472">Membrane</keyword>
<feature type="transmembrane region" description="Helical" evidence="1">
    <location>
        <begin position="12"/>
        <end position="40"/>
    </location>
</feature>